<dbReference type="PANTHER" id="PTHR10302">
    <property type="entry name" value="SINGLE-STRANDED DNA-BINDING PROTEIN"/>
    <property type="match status" value="1"/>
</dbReference>
<dbReference type="PANTHER" id="PTHR10302:SF0">
    <property type="entry name" value="SINGLE-STRANDED DNA-BINDING PROTEIN, MITOCHONDRIAL"/>
    <property type="match status" value="1"/>
</dbReference>
<dbReference type="AlphaFoldDB" id="A0A846HJ28"/>
<dbReference type="Gene3D" id="2.40.50.140">
    <property type="entry name" value="Nucleic acid-binding proteins"/>
    <property type="match status" value="1"/>
</dbReference>
<dbReference type="Proteomes" id="UP000031549">
    <property type="component" value="Unassembled WGS sequence"/>
</dbReference>
<dbReference type="RefSeq" id="WP_039748189.1">
    <property type="nucleotide sequence ID" value="NZ_JTCM02000110.1"/>
</dbReference>
<keyword evidence="1 2" id="KW-0238">DNA-binding</keyword>
<dbReference type="CDD" id="cd04496">
    <property type="entry name" value="SSB_OBF"/>
    <property type="match status" value="1"/>
</dbReference>
<comment type="subunit">
    <text evidence="2">Homotetramer.</text>
</comment>
<dbReference type="SUPFAM" id="SSF50249">
    <property type="entry name" value="Nucleic acid-binding proteins"/>
    <property type="match status" value="1"/>
</dbReference>
<dbReference type="GO" id="GO:0009295">
    <property type="term" value="C:nucleoid"/>
    <property type="evidence" value="ECO:0007669"/>
    <property type="project" value="TreeGrafter"/>
</dbReference>
<gene>
    <name evidence="4" type="ORF">PI95_028935</name>
</gene>
<dbReference type="NCBIfam" id="NF005674">
    <property type="entry name" value="PRK07459.1"/>
    <property type="match status" value="1"/>
</dbReference>
<dbReference type="PROSITE" id="PS50935">
    <property type="entry name" value="SSB"/>
    <property type="match status" value="1"/>
</dbReference>
<evidence type="ECO:0000256" key="1">
    <source>
        <dbReference type="ARBA" id="ARBA00023125"/>
    </source>
</evidence>
<evidence type="ECO:0000256" key="3">
    <source>
        <dbReference type="PIRNR" id="PIRNR002070"/>
    </source>
</evidence>
<keyword evidence="5" id="KW-1185">Reference proteome</keyword>
<dbReference type="EMBL" id="JTCM02000110">
    <property type="protein sequence ID" value="NEU76431.1"/>
    <property type="molecule type" value="Genomic_DNA"/>
</dbReference>
<reference evidence="4 5" key="1">
    <citation type="journal article" date="2015" name="Genome Announc.">
        <title>Draft Genome Sequence of Cyanobacterium Hassallia byssoidea Strain VB512170, Isolated from Monuments in India.</title>
        <authorList>
            <person name="Singh D."/>
            <person name="Chandrababunaidu M.M."/>
            <person name="Panda A."/>
            <person name="Sen D."/>
            <person name="Bhattacharyya S."/>
            <person name="Adhikary S.P."/>
            <person name="Tripathy S."/>
        </authorList>
    </citation>
    <scope>NUCLEOTIDE SEQUENCE [LARGE SCALE GENOMIC DNA]</scope>
    <source>
        <strain evidence="4 5">VB512170</strain>
    </source>
</reference>
<dbReference type="InterPro" id="IPR012340">
    <property type="entry name" value="NA-bd_OB-fold"/>
</dbReference>
<dbReference type="GO" id="GO:0006260">
    <property type="term" value="P:DNA replication"/>
    <property type="evidence" value="ECO:0007669"/>
    <property type="project" value="InterPro"/>
</dbReference>
<dbReference type="InterPro" id="IPR011344">
    <property type="entry name" value="ssDNA-bd"/>
</dbReference>
<proteinExistence type="inferred from homology"/>
<protein>
    <recommendedName>
        <fullName evidence="2 3">Single-stranded DNA-binding protein</fullName>
        <shortName evidence="2">SSB</shortName>
    </recommendedName>
</protein>
<name>A0A846HJ28_9CYAN</name>
<accession>A0A846HJ28</accession>
<dbReference type="PIRSF" id="PIRSF002070">
    <property type="entry name" value="SSB"/>
    <property type="match status" value="1"/>
</dbReference>
<dbReference type="NCBIfam" id="TIGR00621">
    <property type="entry name" value="ssb"/>
    <property type="match status" value="1"/>
</dbReference>
<organism evidence="4 5">
    <name type="scientific">Hassallia byssoidea VB512170</name>
    <dbReference type="NCBI Taxonomy" id="1304833"/>
    <lineage>
        <taxon>Bacteria</taxon>
        <taxon>Bacillati</taxon>
        <taxon>Cyanobacteriota</taxon>
        <taxon>Cyanophyceae</taxon>
        <taxon>Nostocales</taxon>
        <taxon>Tolypothrichaceae</taxon>
        <taxon>Hassallia</taxon>
    </lineage>
</organism>
<dbReference type="HAMAP" id="MF_00984">
    <property type="entry name" value="SSB"/>
    <property type="match status" value="1"/>
</dbReference>
<comment type="caution">
    <text evidence="2">Lacks conserved residue(s) required for the propagation of feature annotation.</text>
</comment>
<evidence type="ECO:0000313" key="5">
    <source>
        <dbReference type="Proteomes" id="UP000031549"/>
    </source>
</evidence>
<dbReference type="InterPro" id="IPR000424">
    <property type="entry name" value="Primosome_PriB/ssb"/>
</dbReference>
<comment type="caution">
    <text evidence="4">The sequence shown here is derived from an EMBL/GenBank/DDBJ whole genome shotgun (WGS) entry which is preliminary data.</text>
</comment>
<evidence type="ECO:0000256" key="2">
    <source>
        <dbReference type="HAMAP-Rule" id="MF_00984"/>
    </source>
</evidence>
<dbReference type="GO" id="GO:0003697">
    <property type="term" value="F:single-stranded DNA binding"/>
    <property type="evidence" value="ECO:0007669"/>
    <property type="project" value="UniProtKB-UniRule"/>
</dbReference>
<sequence>MSINVVTLVGRVGTDPDMKYFESGKVKCRLTLAVNRRSRNSDEPDWFTLELWGKTAEVAGNYVKKGKQIAVKGSLKFDSWSDRNTGITRSSPIIQVDQLELLGSKRDADDMGDGEWGMGNG</sequence>
<dbReference type="Pfam" id="PF00436">
    <property type="entry name" value="SSB"/>
    <property type="match status" value="1"/>
</dbReference>
<evidence type="ECO:0000313" key="4">
    <source>
        <dbReference type="EMBL" id="NEU76431.1"/>
    </source>
</evidence>